<dbReference type="EMBL" id="UGYW01000001">
    <property type="protein sequence ID" value="SUI98182.1"/>
    <property type="molecule type" value="Genomic_DNA"/>
</dbReference>
<accession>A0A380BAK6</accession>
<evidence type="ECO:0000313" key="1">
    <source>
        <dbReference type="EMBL" id="SUI98182.1"/>
    </source>
</evidence>
<evidence type="ECO:0000313" key="2">
    <source>
        <dbReference type="Proteomes" id="UP000254893"/>
    </source>
</evidence>
<dbReference type="InterPro" id="IPR027056">
    <property type="entry name" value="Gluconate_2DH_su3"/>
</dbReference>
<reference evidence="1 2" key="1">
    <citation type="submission" date="2018-06" db="EMBL/GenBank/DDBJ databases">
        <authorList>
            <consortium name="Pathogen Informatics"/>
            <person name="Doyle S."/>
        </authorList>
    </citation>
    <scope>NUCLEOTIDE SEQUENCE [LARGE SCALE GENOMIC DNA]</scope>
    <source>
        <strain evidence="1 2">NCTC11388</strain>
    </source>
</reference>
<name>A0A380BAK6_SPHSI</name>
<dbReference type="Pfam" id="PF13618">
    <property type="entry name" value="Gluconate_2-dh3"/>
    <property type="match status" value="2"/>
</dbReference>
<proteinExistence type="predicted"/>
<dbReference type="Proteomes" id="UP000254893">
    <property type="component" value="Unassembled WGS sequence"/>
</dbReference>
<gene>
    <name evidence="1" type="ORF">NCTC11388_00562</name>
</gene>
<sequence>MNRRTAVKQLFIIAGGLALLPSCLREQGGTSIDLHTIKLSAKDEEFLANLVDVLIPETDSPGGKKLNLHLFVMKMVDDCHSPEDQKAFLEGLEKNRSDLDGAATDKIGAYFKSEEEAKEKSAFYKIFKKRATQGYLNSEYVMKNKLIYELVPGRYNGAMKINA</sequence>
<dbReference type="RefSeq" id="WP_115168999.1">
    <property type="nucleotide sequence ID" value="NZ_UGYW01000001.1"/>
</dbReference>
<organism evidence="1 2">
    <name type="scientific">Sphingobacterium spiritivorum</name>
    <name type="common">Flavobacterium spiritivorum</name>
    <dbReference type="NCBI Taxonomy" id="258"/>
    <lineage>
        <taxon>Bacteria</taxon>
        <taxon>Pseudomonadati</taxon>
        <taxon>Bacteroidota</taxon>
        <taxon>Sphingobacteriia</taxon>
        <taxon>Sphingobacteriales</taxon>
        <taxon>Sphingobacteriaceae</taxon>
        <taxon>Sphingobacterium</taxon>
    </lineage>
</organism>
<protein>
    <recommendedName>
        <fullName evidence="3">Gluconate 2-dehydrogenase subunit 3</fullName>
    </recommendedName>
</protein>
<evidence type="ECO:0008006" key="3">
    <source>
        <dbReference type="Google" id="ProtNLM"/>
    </source>
</evidence>
<dbReference type="AlphaFoldDB" id="A0A380BAK6"/>